<evidence type="ECO:0000256" key="3">
    <source>
        <dbReference type="ARBA" id="ARBA00022500"/>
    </source>
</evidence>
<accession>A0ABU3YAL9</accession>
<evidence type="ECO:0000256" key="1">
    <source>
        <dbReference type="ARBA" id="ARBA00004651"/>
    </source>
</evidence>
<keyword evidence="6 11" id="KW-0472">Membrane</keyword>
<evidence type="ECO:0000256" key="2">
    <source>
        <dbReference type="ARBA" id="ARBA00022475"/>
    </source>
</evidence>
<organism evidence="14 15">
    <name type="scientific">Sphingomonas agrestis</name>
    <dbReference type="NCBI Taxonomy" id="3080540"/>
    <lineage>
        <taxon>Bacteria</taxon>
        <taxon>Pseudomonadati</taxon>
        <taxon>Pseudomonadota</taxon>
        <taxon>Alphaproteobacteria</taxon>
        <taxon>Sphingomonadales</taxon>
        <taxon>Sphingomonadaceae</taxon>
        <taxon>Sphingomonas</taxon>
    </lineage>
</organism>
<evidence type="ECO:0000313" key="14">
    <source>
        <dbReference type="EMBL" id="MDV3458312.1"/>
    </source>
</evidence>
<evidence type="ECO:0000256" key="6">
    <source>
        <dbReference type="ARBA" id="ARBA00023136"/>
    </source>
</evidence>
<evidence type="ECO:0000256" key="11">
    <source>
        <dbReference type="SAM" id="Phobius"/>
    </source>
</evidence>
<keyword evidence="4 11" id="KW-0812">Transmembrane</keyword>
<sequence>MNIGKRILTIGAASLLGLLLVLGLSVSRLDSALNQSFNDRTKQTLDVAYSQFERFEAEEKAGRMTREQAQDAAKEAIRSMRFGKDDYFFILDNDHNMIMHPVKPEKVGKNVADDTDADGKLHYREMIQRATTDGAGFVSYNFKLPDGSGAKPKVSYVRGFKPWRWVIATGVYNSEIQAAVNDAAMRLGAVVLFVLLGLAALILVISRSITAPLGRITTRMRSLAEGDTRAEIPGAERRDEIGQMAGALQIFRDNAIAKDAAEAAKAQSDADQAAIVSLLSERLEALSQGDLTGTITNAVPATYESLRGNFNTALGNLRELIAALANASHSIESGSSEIAAASDDLARRTESNAASLEETSAALSQMNARLKSGTEMADQTVGHAQQAIGIVGTGRATAEEATAAMDRVSGSAQGIDDVIEGLDKIAFQTRVLAMNAAVEAGRAGEAGRGFAVVADLVSALAMRAEEEAKRAREQLSTTQTEIRTAVSAVQKVDAALAEITGSVEQVHQFVETMANDNRAQSATIGEIATAVNVMDQSTQQNAAMVEQTSAAARNLASEVTALTHQSARFNVGTAPAKRAAPATAPAPAPAPQRTRAASSPAQAEWASF</sequence>
<feature type="domain" description="HAMP" evidence="13">
    <location>
        <begin position="270"/>
        <end position="322"/>
    </location>
</feature>
<feature type="domain" description="HAMP" evidence="13">
    <location>
        <begin position="207"/>
        <end position="260"/>
    </location>
</feature>
<dbReference type="Gene3D" id="1.10.287.950">
    <property type="entry name" value="Methyl-accepting chemotaxis protein"/>
    <property type="match status" value="1"/>
</dbReference>
<dbReference type="PROSITE" id="PS50885">
    <property type="entry name" value="HAMP"/>
    <property type="match status" value="2"/>
</dbReference>
<keyword evidence="15" id="KW-1185">Reference proteome</keyword>
<keyword evidence="2" id="KW-1003">Cell membrane</keyword>
<keyword evidence="9" id="KW-0175">Coiled coil</keyword>
<comment type="subcellular location">
    <subcellularLocation>
        <location evidence="1">Cell membrane</location>
        <topology evidence="1">Multi-pass membrane protein</topology>
    </subcellularLocation>
</comment>
<evidence type="ECO:0000256" key="4">
    <source>
        <dbReference type="ARBA" id="ARBA00022692"/>
    </source>
</evidence>
<dbReference type="SUPFAM" id="SSF158472">
    <property type="entry name" value="HAMP domain-like"/>
    <property type="match status" value="1"/>
</dbReference>
<dbReference type="Pfam" id="PF17200">
    <property type="entry name" value="sCache_2"/>
    <property type="match status" value="1"/>
</dbReference>
<evidence type="ECO:0000256" key="7">
    <source>
        <dbReference type="ARBA" id="ARBA00029447"/>
    </source>
</evidence>
<dbReference type="CDD" id="cd06225">
    <property type="entry name" value="HAMP"/>
    <property type="match status" value="1"/>
</dbReference>
<dbReference type="EMBL" id="JAWJEJ010000001">
    <property type="protein sequence ID" value="MDV3458312.1"/>
    <property type="molecule type" value="Genomic_DNA"/>
</dbReference>
<dbReference type="Gene3D" id="1.10.8.500">
    <property type="entry name" value="HAMP domain in histidine kinase"/>
    <property type="match status" value="1"/>
</dbReference>
<evidence type="ECO:0000313" key="15">
    <source>
        <dbReference type="Proteomes" id="UP001273531"/>
    </source>
</evidence>
<feature type="domain" description="Methyl-accepting transducer" evidence="12">
    <location>
        <begin position="327"/>
        <end position="556"/>
    </location>
</feature>
<dbReference type="PANTHER" id="PTHR43531">
    <property type="entry name" value="PROTEIN ICFG"/>
    <property type="match status" value="1"/>
</dbReference>
<dbReference type="InterPro" id="IPR051310">
    <property type="entry name" value="MCP_chemotaxis"/>
</dbReference>
<evidence type="ECO:0000256" key="10">
    <source>
        <dbReference type="SAM" id="MobiDB-lite"/>
    </source>
</evidence>
<protein>
    <submittedName>
        <fullName evidence="14">Cache domain-containing protein</fullName>
    </submittedName>
</protein>
<dbReference type="RefSeq" id="WP_317227382.1">
    <property type="nucleotide sequence ID" value="NZ_JAWJEJ010000001.1"/>
</dbReference>
<dbReference type="InterPro" id="IPR004089">
    <property type="entry name" value="MCPsignal_dom"/>
</dbReference>
<feature type="coiled-coil region" evidence="9">
    <location>
        <begin position="454"/>
        <end position="481"/>
    </location>
</feature>
<feature type="region of interest" description="Disordered" evidence="10">
    <location>
        <begin position="574"/>
        <end position="608"/>
    </location>
</feature>
<dbReference type="Pfam" id="PF00015">
    <property type="entry name" value="MCPsignal"/>
    <property type="match status" value="1"/>
</dbReference>
<feature type="compositionally biased region" description="Low complexity" evidence="10">
    <location>
        <begin position="574"/>
        <end position="583"/>
    </location>
</feature>
<evidence type="ECO:0000259" key="13">
    <source>
        <dbReference type="PROSITE" id="PS50885"/>
    </source>
</evidence>
<dbReference type="Pfam" id="PF00672">
    <property type="entry name" value="HAMP"/>
    <property type="match status" value="1"/>
</dbReference>
<dbReference type="Proteomes" id="UP001273531">
    <property type="component" value="Unassembled WGS sequence"/>
</dbReference>
<dbReference type="PANTHER" id="PTHR43531:SF11">
    <property type="entry name" value="METHYL-ACCEPTING CHEMOTAXIS PROTEIN 3"/>
    <property type="match status" value="1"/>
</dbReference>
<dbReference type="SMART" id="SM00283">
    <property type="entry name" value="MA"/>
    <property type="match status" value="1"/>
</dbReference>
<dbReference type="SMART" id="SM01049">
    <property type="entry name" value="Cache_2"/>
    <property type="match status" value="1"/>
</dbReference>
<dbReference type="PRINTS" id="PR00260">
    <property type="entry name" value="CHEMTRNSDUCR"/>
</dbReference>
<dbReference type="Gene3D" id="3.30.450.20">
    <property type="entry name" value="PAS domain"/>
    <property type="match status" value="1"/>
</dbReference>
<name>A0ABU3YAL9_9SPHN</name>
<dbReference type="InterPro" id="IPR004090">
    <property type="entry name" value="Chemotax_Me-accpt_rcpt"/>
</dbReference>
<evidence type="ECO:0000256" key="8">
    <source>
        <dbReference type="PROSITE-ProRule" id="PRU00284"/>
    </source>
</evidence>
<dbReference type="CDD" id="cd12912">
    <property type="entry name" value="PDC2_MCP_like"/>
    <property type="match status" value="1"/>
</dbReference>
<comment type="caution">
    <text evidence="14">The sequence shown here is derived from an EMBL/GenBank/DDBJ whole genome shotgun (WGS) entry which is preliminary data.</text>
</comment>
<dbReference type="InterPro" id="IPR003660">
    <property type="entry name" value="HAMP_dom"/>
</dbReference>
<dbReference type="PROSITE" id="PS50111">
    <property type="entry name" value="CHEMOTAXIS_TRANSDUC_2"/>
    <property type="match status" value="1"/>
</dbReference>
<feature type="compositionally biased region" description="Low complexity" evidence="10">
    <location>
        <begin position="591"/>
        <end position="601"/>
    </location>
</feature>
<keyword evidence="3" id="KW-0145">Chemotaxis</keyword>
<proteinExistence type="inferred from homology"/>
<comment type="similarity">
    <text evidence="7">Belongs to the methyl-accepting chemotaxis (MCP) protein family.</text>
</comment>
<gene>
    <name evidence="14" type="ORF">RZN05_15045</name>
</gene>
<keyword evidence="8" id="KW-0807">Transducer</keyword>
<reference evidence="14 15" key="1">
    <citation type="submission" date="2023-10" db="EMBL/GenBank/DDBJ databases">
        <title>Sphingomonas sp. HF-S4 16S ribosomal RNA gene Genome sequencing and assembly.</title>
        <authorList>
            <person name="Lee H."/>
        </authorList>
    </citation>
    <scope>NUCLEOTIDE SEQUENCE [LARGE SCALE GENOMIC DNA]</scope>
    <source>
        <strain evidence="14 15">HF-S4</strain>
    </source>
</reference>
<evidence type="ECO:0000256" key="5">
    <source>
        <dbReference type="ARBA" id="ARBA00022989"/>
    </source>
</evidence>
<evidence type="ECO:0000259" key="12">
    <source>
        <dbReference type="PROSITE" id="PS50111"/>
    </source>
</evidence>
<dbReference type="InterPro" id="IPR033480">
    <property type="entry name" value="sCache_2"/>
</dbReference>
<dbReference type="SMART" id="SM00304">
    <property type="entry name" value="HAMP"/>
    <property type="match status" value="3"/>
</dbReference>
<keyword evidence="5 11" id="KW-1133">Transmembrane helix</keyword>
<dbReference type="SUPFAM" id="SSF58104">
    <property type="entry name" value="Methyl-accepting chemotaxis protein (MCP) signaling domain"/>
    <property type="match status" value="1"/>
</dbReference>
<evidence type="ECO:0000256" key="9">
    <source>
        <dbReference type="SAM" id="Coils"/>
    </source>
</evidence>
<feature type="transmembrane region" description="Helical" evidence="11">
    <location>
        <begin position="183"/>
        <end position="205"/>
    </location>
</feature>